<dbReference type="Pfam" id="PF00535">
    <property type="entry name" value="Glycos_transf_2"/>
    <property type="match status" value="1"/>
</dbReference>
<keyword evidence="3" id="KW-0808">Transferase</keyword>
<dbReference type="RefSeq" id="WP_338602444.1">
    <property type="nucleotide sequence ID" value="NZ_CP146016.1"/>
</dbReference>
<dbReference type="InterPro" id="IPR029044">
    <property type="entry name" value="Nucleotide-diphossugar_trans"/>
</dbReference>
<dbReference type="EMBL" id="CP146016">
    <property type="protein sequence ID" value="WWQ60918.1"/>
    <property type="molecule type" value="Genomic_DNA"/>
</dbReference>
<keyword evidence="3" id="KW-0328">Glycosyltransferase</keyword>
<evidence type="ECO:0000313" key="3">
    <source>
        <dbReference type="EMBL" id="WWQ60918.1"/>
    </source>
</evidence>
<dbReference type="GeneID" id="89335547"/>
<name>A0AAX4L3X8_9CREN</name>
<sequence length="310" mass="36676">MRLNILVLIVTHNPKIEIILHNIYCLRITSSDIKILIIDNNSDIPIDLIDSIDFFLKFRKNTGLAYAYNIGLEIARTLGIKWLLILDQDSKLHGKIDFDKIFQNYNNLLIKDHVAIISLNKMFCYTTDQRIGNFIVCKSAVNSGSILNVDICHKIPYNTKLFLDRIDNEYCYRLRRNGYFVLAYNEQLLTHTIGDKILPYRKLLSRSVLFLFKLRRIRYGIKSFIASSRNNDVYVYYNNYLRYYFIIRNTIYLILRRMIDSFYASTLITWSLSLYERTNIIIFIKFMILAILHGIIGDLEKDNKKLTRYL</sequence>
<dbReference type="SUPFAM" id="SSF53448">
    <property type="entry name" value="Nucleotide-diphospho-sugar transferases"/>
    <property type="match status" value="1"/>
</dbReference>
<dbReference type="AlphaFoldDB" id="A0AAX4L3X8"/>
<dbReference type="Gene3D" id="3.90.550.10">
    <property type="entry name" value="Spore Coat Polysaccharide Biosynthesis Protein SpsA, Chain A"/>
    <property type="match status" value="1"/>
</dbReference>
<reference evidence="3 4" key="1">
    <citation type="submission" date="2024-02" db="EMBL/GenBank/DDBJ databases">
        <title>STSV induces naive adaptation in Sulfolobus.</title>
        <authorList>
            <person name="Xiang X."/>
            <person name="Song M."/>
        </authorList>
    </citation>
    <scope>NUCLEOTIDE SEQUENCE [LARGE SCALE GENOMIC DNA]</scope>
    <source>
        <strain evidence="3 4">RT2</strain>
    </source>
</reference>
<evidence type="ECO:0000256" key="1">
    <source>
        <dbReference type="SAM" id="Phobius"/>
    </source>
</evidence>
<keyword evidence="1" id="KW-1133">Transmembrane helix</keyword>
<keyword evidence="1" id="KW-0472">Membrane</keyword>
<feature type="transmembrane region" description="Helical" evidence="1">
    <location>
        <begin position="280"/>
        <end position="299"/>
    </location>
</feature>
<accession>A0AAX4L3X8</accession>
<evidence type="ECO:0000313" key="4">
    <source>
        <dbReference type="Proteomes" id="UP001432202"/>
    </source>
</evidence>
<feature type="domain" description="Glycosyltransferase 2-like" evidence="2">
    <location>
        <begin position="7"/>
        <end position="91"/>
    </location>
</feature>
<keyword evidence="1" id="KW-0812">Transmembrane</keyword>
<dbReference type="EC" id="2.4.-.-" evidence="3"/>
<evidence type="ECO:0000259" key="2">
    <source>
        <dbReference type="Pfam" id="PF00535"/>
    </source>
</evidence>
<organism evidence="3 4">
    <name type="scientific">Sulfolobus tengchongensis</name>
    <dbReference type="NCBI Taxonomy" id="207809"/>
    <lineage>
        <taxon>Archaea</taxon>
        <taxon>Thermoproteota</taxon>
        <taxon>Thermoprotei</taxon>
        <taxon>Sulfolobales</taxon>
        <taxon>Sulfolobaceae</taxon>
        <taxon>Sulfolobus</taxon>
    </lineage>
</organism>
<dbReference type="InterPro" id="IPR001173">
    <property type="entry name" value="Glyco_trans_2-like"/>
</dbReference>
<gene>
    <name evidence="3" type="ORF">V6M85_02220</name>
</gene>
<proteinExistence type="predicted"/>
<keyword evidence="4" id="KW-1185">Reference proteome</keyword>
<dbReference type="Proteomes" id="UP001432202">
    <property type="component" value="Chromosome"/>
</dbReference>
<dbReference type="GO" id="GO:0016757">
    <property type="term" value="F:glycosyltransferase activity"/>
    <property type="evidence" value="ECO:0007669"/>
    <property type="project" value="UniProtKB-KW"/>
</dbReference>
<protein>
    <submittedName>
        <fullName evidence="3">Glycosyltransferase</fullName>
        <ecNumber evidence="3">2.4.-.-</ecNumber>
    </submittedName>
</protein>